<reference evidence="2 3" key="1">
    <citation type="submission" date="2024-05" db="EMBL/GenBank/DDBJ databases">
        <authorList>
            <person name="Wallberg A."/>
        </authorList>
    </citation>
    <scope>NUCLEOTIDE SEQUENCE [LARGE SCALE GENOMIC DNA]</scope>
</reference>
<organism evidence="2 3">
    <name type="scientific">Meganyctiphanes norvegica</name>
    <name type="common">Northern krill</name>
    <name type="synonym">Thysanopoda norvegica</name>
    <dbReference type="NCBI Taxonomy" id="48144"/>
    <lineage>
        <taxon>Eukaryota</taxon>
        <taxon>Metazoa</taxon>
        <taxon>Ecdysozoa</taxon>
        <taxon>Arthropoda</taxon>
        <taxon>Crustacea</taxon>
        <taxon>Multicrustacea</taxon>
        <taxon>Malacostraca</taxon>
        <taxon>Eumalacostraca</taxon>
        <taxon>Eucarida</taxon>
        <taxon>Euphausiacea</taxon>
        <taxon>Euphausiidae</taxon>
        <taxon>Meganyctiphanes</taxon>
    </lineage>
</organism>
<gene>
    <name evidence="2" type="ORF">MNOR_LOCUS15238</name>
</gene>
<keyword evidence="1" id="KW-1133">Transmembrane helix</keyword>
<name>A0AAV2QTH8_MEGNR</name>
<evidence type="ECO:0000313" key="2">
    <source>
        <dbReference type="EMBL" id="CAL4094793.1"/>
    </source>
</evidence>
<sequence length="160" mass="18081">MSNMEVRGGLLELQQGSDEEFSDDEMAPLNSNAIQDEDKMWNVFRNVPQEAGSLSEDSENFMASTIKFLKVVTYFLVFVVVLGGAGISKVLVLMMTSQLVVGRNVSICYKQDVNNLPQGRDYVAHIPLSENIAWAWVLFFTFIIPEIMTFGRSLRMIIFK</sequence>
<keyword evidence="1" id="KW-0812">Transmembrane</keyword>
<feature type="transmembrane region" description="Helical" evidence="1">
    <location>
        <begin position="132"/>
        <end position="151"/>
    </location>
</feature>
<protein>
    <submittedName>
        <fullName evidence="2">Uncharacterized protein</fullName>
    </submittedName>
</protein>
<dbReference type="Proteomes" id="UP001497623">
    <property type="component" value="Unassembled WGS sequence"/>
</dbReference>
<evidence type="ECO:0000313" key="3">
    <source>
        <dbReference type="Proteomes" id="UP001497623"/>
    </source>
</evidence>
<accession>A0AAV2QTH8</accession>
<proteinExistence type="predicted"/>
<keyword evidence="3" id="KW-1185">Reference proteome</keyword>
<keyword evidence="1" id="KW-0472">Membrane</keyword>
<feature type="non-terminal residue" evidence="2">
    <location>
        <position position="160"/>
    </location>
</feature>
<feature type="transmembrane region" description="Helical" evidence="1">
    <location>
        <begin position="71"/>
        <end position="95"/>
    </location>
</feature>
<evidence type="ECO:0000256" key="1">
    <source>
        <dbReference type="SAM" id="Phobius"/>
    </source>
</evidence>
<dbReference type="EMBL" id="CAXKWB010009450">
    <property type="protein sequence ID" value="CAL4094793.1"/>
    <property type="molecule type" value="Genomic_DNA"/>
</dbReference>
<dbReference type="AlphaFoldDB" id="A0AAV2QTH8"/>
<comment type="caution">
    <text evidence="2">The sequence shown here is derived from an EMBL/GenBank/DDBJ whole genome shotgun (WGS) entry which is preliminary data.</text>
</comment>